<gene>
    <name evidence="2" type="ORF">HNQ55_002896</name>
</gene>
<dbReference type="AlphaFoldDB" id="A0A7X0TUH1"/>
<protein>
    <submittedName>
        <fullName evidence="2">Photosystem II stability/assembly factor-like uncharacterized protein</fullName>
    </submittedName>
</protein>
<evidence type="ECO:0000313" key="2">
    <source>
        <dbReference type="EMBL" id="MBB6544367.1"/>
    </source>
</evidence>
<comment type="caution">
    <text evidence="2">The sequence shown here is derived from an EMBL/GenBank/DDBJ whole genome shotgun (WGS) entry which is preliminary data.</text>
</comment>
<dbReference type="PROSITE" id="PS51257">
    <property type="entry name" value="PROKAR_LIPOPROTEIN"/>
    <property type="match status" value="1"/>
</dbReference>
<sequence length="366" mass="39507">MMKNQISYGLILIASVFLYSCGGSSDSEQPTTPPTPPIPPTTIVNTELNDSVTVSHLYLDGEAQLAATTQSLLWRANADAQWQDRSPSSSGIKALAIISQGHYIAAVQTDEAAPYSKPSPLYITQDSGQNWQLINHNFGGDEFSTINNIVYDQVNNQLYAVGDTSFAVANSAAENWTLLDGAWDGIASGLALILPHPSQQFIWFGGQGPIENGHLNRYSIVDGSVTTWTDLLPNPSVFKGGLIHPTDNKTVLVGGEGGIVISRDNGTNWEQPLGDVDHHFYWDIVIDDIGNLYSASFNKGGAEQPLKVLCSSDNGVTWNSNDFSKEVSKGGVKSLLMLQTNTENLLYLGLWDNGIKSINTANINCG</sequence>
<reference evidence="2 3" key="1">
    <citation type="submission" date="2020-08" db="EMBL/GenBank/DDBJ databases">
        <title>Genomic Encyclopedia of Type Strains, Phase IV (KMG-IV): sequencing the most valuable type-strain genomes for metagenomic binning, comparative biology and taxonomic classification.</title>
        <authorList>
            <person name="Goeker M."/>
        </authorList>
    </citation>
    <scope>NUCLEOTIDE SEQUENCE [LARGE SCALE GENOMIC DNA]</scope>
    <source>
        <strain evidence="2 3">DSM 26287</strain>
    </source>
</reference>
<accession>A0A7X0TUH1</accession>
<evidence type="ECO:0000313" key="3">
    <source>
        <dbReference type="Proteomes" id="UP000537141"/>
    </source>
</evidence>
<feature type="signal peptide" evidence="1">
    <location>
        <begin position="1"/>
        <end position="25"/>
    </location>
</feature>
<feature type="chain" id="PRO_5031369523" evidence="1">
    <location>
        <begin position="26"/>
        <end position="366"/>
    </location>
</feature>
<dbReference type="EMBL" id="JACHHU010000028">
    <property type="protein sequence ID" value="MBB6544367.1"/>
    <property type="molecule type" value="Genomic_DNA"/>
</dbReference>
<dbReference type="Gene3D" id="2.130.10.10">
    <property type="entry name" value="YVTN repeat-like/Quinoprotein amine dehydrogenase"/>
    <property type="match status" value="1"/>
</dbReference>
<dbReference type="SUPFAM" id="SSF110296">
    <property type="entry name" value="Oligoxyloglucan reducing end-specific cellobiohydrolase"/>
    <property type="match status" value="1"/>
</dbReference>
<dbReference type="RefSeq" id="WP_184425416.1">
    <property type="nucleotide sequence ID" value="NZ_AP027362.1"/>
</dbReference>
<dbReference type="InterPro" id="IPR015943">
    <property type="entry name" value="WD40/YVTN_repeat-like_dom_sf"/>
</dbReference>
<proteinExistence type="predicted"/>
<keyword evidence="1" id="KW-0732">Signal</keyword>
<dbReference type="Proteomes" id="UP000537141">
    <property type="component" value="Unassembled WGS sequence"/>
</dbReference>
<keyword evidence="3" id="KW-1185">Reference proteome</keyword>
<name>A0A7X0TUH1_9GAMM</name>
<evidence type="ECO:0000256" key="1">
    <source>
        <dbReference type="SAM" id="SignalP"/>
    </source>
</evidence>
<organism evidence="2 3">
    <name type="scientific">Thalassotalea piscium</name>
    <dbReference type="NCBI Taxonomy" id="1230533"/>
    <lineage>
        <taxon>Bacteria</taxon>
        <taxon>Pseudomonadati</taxon>
        <taxon>Pseudomonadota</taxon>
        <taxon>Gammaproteobacteria</taxon>
        <taxon>Alteromonadales</taxon>
        <taxon>Colwelliaceae</taxon>
        <taxon>Thalassotalea</taxon>
    </lineage>
</organism>